<accession>A0A8R7Q7X5</accession>
<protein>
    <submittedName>
        <fullName evidence="2">Uncharacterized protein</fullName>
    </submittedName>
</protein>
<dbReference type="EnsemblPlants" id="TuG1812G0400002899.01.T01">
    <property type="protein sequence ID" value="TuG1812G0400002899.01.T01.cds363727"/>
    <property type="gene ID" value="TuG1812G0400002899.01"/>
</dbReference>
<feature type="compositionally biased region" description="Acidic residues" evidence="1">
    <location>
        <begin position="127"/>
        <end position="137"/>
    </location>
</feature>
<name>A0A8R7Q7X5_TRIUA</name>
<reference evidence="2" key="3">
    <citation type="submission" date="2022-06" db="UniProtKB">
        <authorList>
            <consortium name="EnsemblPlants"/>
        </authorList>
    </citation>
    <scope>IDENTIFICATION</scope>
</reference>
<sequence>KETTVRLINLSCYDLRTYRYTKKPRLHDRVEGDELADTARRPLVHARLESAFLAGLVERVEEDAVVNALNNLLLAAPHLDESDAIVRHLDVLRHCPLPELLHLQGVDVTVLPCLRHGHRRGGHDDGGNDDADADDKEEAGRHG</sequence>
<keyword evidence="3" id="KW-1185">Reference proteome</keyword>
<reference evidence="3" key="1">
    <citation type="journal article" date="2013" name="Nature">
        <title>Draft genome of the wheat A-genome progenitor Triticum urartu.</title>
        <authorList>
            <person name="Ling H.Q."/>
            <person name="Zhao S."/>
            <person name="Liu D."/>
            <person name="Wang J."/>
            <person name="Sun H."/>
            <person name="Zhang C."/>
            <person name="Fan H."/>
            <person name="Li D."/>
            <person name="Dong L."/>
            <person name="Tao Y."/>
            <person name="Gao C."/>
            <person name="Wu H."/>
            <person name="Li Y."/>
            <person name="Cui Y."/>
            <person name="Guo X."/>
            <person name="Zheng S."/>
            <person name="Wang B."/>
            <person name="Yu K."/>
            <person name="Liang Q."/>
            <person name="Yang W."/>
            <person name="Lou X."/>
            <person name="Chen J."/>
            <person name="Feng M."/>
            <person name="Jian J."/>
            <person name="Zhang X."/>
            <person name="Luo G."/>
            <person name="Jiang Y."/>
            <person name="Liu J."/>
            <person name="Wang Z."/>
            <person name="Sha Y."/>
            <person name="Zhang B."/>
            <person name="Wu H."/>
            <person name="Tang D."/>
            <person name="Shen Q."/>
            <person name="Xue P."/>
            <person name="Zou S."/>
            <person name="Wang X."/>
            <person name="Liu X."/>
            <person name="Wang F."/>
            <person name="Yang Y."/>
            <person name="An X."/>
            <person name="Dong Z."/>
            <person name="Zhang K."/>
            <person name="Zhang X."/>
            <person name="Luo M.C."/>
            <person name="Dvorak J."/>
            <person name="Tong Y."/>
            <person name="Wang J."/>
            <person name="Yang H."/>
            <person name="Li Z."/>
            <person name="Wang D."/>
            <person name="Zhang A."/>
            <person name="Wang J."/>
        </authorList>
    </citation>
    <scope>NUCLEOTIDE SEQUENCE</scope>
    <source>
        <strain evidence="3">cv. G1812</strain>
    </source>
</reference>
<reference evidence="2" key="2">
    <citation type="submission" date="2018-03" db="EMBL/GenBank/DDBJ databases">
        <title>The Triticum urartu genome reveals the dynamic nature of wheat genome evolution.</title>
        <authorList>
            <person name="Ling H."/>
            <person name="Ma B."/>
            <person name="Shi X."/>
            <person name="Liu H."/>
            <person name="Dong L."/>
            <person name="Sun H."/>
            <person name="Cao Y."/>
            <person name="Gao Q."/>
            <person name="Zheng S."/>
            <person name="Li Y."/>
            <person name="Yu Y."/>
            <person name="Du H."/>
            <person name="Qi M."/>
            <person name="Li Y."/>
            <person name="Yu H."/>
            <person name="Cui Y."/>
            <person name="Wang N."/>
            <person name="Chen C."/>
            <person name="Wu H."/>
            <person name="Zhao Y."/>
            <person name="Zhang J."/>
            <person name="Li Y."/>
            <person name="Zhou W."/>
            <person name="Zhang B."/>
            <person name="Hu W."/>
            <person name="Eijk M."/>
            <person name="Tang J."/>
            <person name="Witsenboer H."/>
            <person name="Zhao S."/>
            <person name="Li Z."/>
            <person name="Zhang A."/>
            <person name="Wang D."/>
            <person name="Liang C."/>
        </authorList>
    </citation>
    <scope>NUCLEOTIDE SEQUENCE [LARGE SCALE GENOMIC DNA]</scope>
    <source>
        <strain evidence="2">cv. G1812</strain>
    </source>
</reference>
<evidence type="ECO:0000256" key="1">
    <source>
        <dbReference type="SAM" id="MobiDB-lite"/>
    </source>
</evidence>
<organism evidence="2 3">
    <name type="scientific">Triticum urartu</name>
    <name type="common">Red wild einkorn</name>
    <name type="synonym">Crithodium urartu</name>
    <dbReference type="NCBI Taxonomy" id="4572"/>
    <lineage>
        <taxon>Eukaryota</taxon>
        <taxon>Viridiplantae</taxon>
        <taxon>Streptophyta</taxon>
        <taxon>Embryophyta</taxon>
        <taxon>Tracheophyta</taxon>
        <taxon>Spermatophyta</taxon>
        <taxon>Magnoliopsida</taxon>
        <taxon>Liliopsida</taxon>
        <taxon>Poales</taxon>
        <taxon>Poaceae</taxon>
        <taxon>BOP clade</taxon>
        <taxon>Pooideae</taxon>
        <taxon>Triticodae</taxon>
        <taxon>Triticeae</taxon>
        <taxon>Triticinae</taxon>
        <taxon>Triticum</taxon>
    </lineage>
</organism>
<dbReference type="AlphaFoldDB" id="A0A8R7Q7X5"/>
<proteinExistence type="predicted"/>
<feature type="region of interest" description="Disordered" evidence="1">
    <location>
        <begin position="118"/>
        <end position="143"/>
    </location>
</feature>
<dbReference type="Proteomes" id="UP000015106">
    <property type="component" value="Chromosome 4"/>
</dbReference>
<evidence type="ECO:0000313" key="2">
    <source>
        <dbReference type="EnsemblPlants" id="TuG1812G0400002899.01.T01.cds363727"/>
    </source>
</evidence>
<dbReference type="Gramene" id="TuG1812G0400002899.01.T01">
    <property type="protein sequence ID" value="TuG1812G0400002899.01.T01.cds363727"/>
    <property type="gene ID" value="TuG1812G0400002899.01"/>
</dbReference>
<evidence type="ECO:0000313" key="3">
    <source>
        <dbReference type="Proteomes" id="UP000015106"/>
    </source>
</evidence>